<organism evidence="1 2">
    <name type="scientific">Penicillium nordicum</name>
    <dbReference type="NCBI Taxonomy" id="229535"/>
    <lineage>
        <taxon>Eukaryota</taxon>
        <taxon>Fungi</taxon>
        <taxon>Dikarya</taxon>
        <taxon>Ascomycota</taxon>
        <taxon>Pezizomycotina</taxon>
        <taxon>Eurotiomycetes</taxon>
        <taxon>Eurotiomycetidae</taxon>
        <taxon>Eurotiales</taxon>
        <taxon>Aspergillaceae</taxon>
        <taxon>Penicillium</taxon>
    </lineage>
</organism>
<keyword evidence="2" id="KW-1185">Reference proteome</keyword>
<reference evidence="1 2" key="1">
    <citation type="submission" date="2015-08" db="EMBL/GenBank/DDBJ databases">
        <title>Genome sequencing of Penicillium nordicum.</title>
        <authorList>
            <person name="Nguyen H.D."/>
            <person name="Seifert K.A."/>
        </authorList>
    </citation>
    <scope>NUCLEOTIDE SEQUENCE [LARGE SCALE GENOMIC DNA]</scope>
    <source>
        <strain evidence="1 2">DAOMC 185683</strain>
    </source>
</reference>
<gene>
    <name evidence="1" type="ORF">ACN38_g5753</name>
</gene>
<evidence type="ECO:0000313" key="1">
    <source>
        <dbReference type="EMBL" id="KOS43354.1"/>
    </source>
</evidence>
<dbReference type="Proteomes" id="UP000037696">
    <property type="component" value="Unassembled WGS sequence"/>
</dbReference>
<proteinExistence type="predicted"/>
<dbReference type="AlphaFoldDB" id="A0A0M8P8A4"/>
<name>A0A0M8P8A4_9EURO</name>
<accession>A0A0M8P8A4</accession>
<evidence type="ECO:0000313" key="2">
    <source>
        <dbReference type="Proteomes" id="UP000037696"/>
    </source>
</evidence>
<comment type="caution">
    <text evidence="1">The sequence shown here is derived from an EMBL/GenBank/DDBJ whole genome shotgun (WGS) entry which is preliminary data.</text>
</comment>
<sequence length="105" mass="12335">MTFCDIKDIYRRHFFIRTTNIILVCLAWRSPKEAWLFGSVMLLRTSELLLPRTNSLTVPFARSLFCFLFSCFHRRLPCEQPPQPFHSCAKGYLPAVTRSKETAYK</sequence>
<dbReference type="EMBL" id="LHQQ01000083">
    <property type="protein sequence ID" value="KOS43354.1"/>
    <property type="molecule type" value="Genomic_DNA"/>
</dbReference>
<protein>
    <submittedName>
        <fullName evidence="1">Uncharacterized protein</fullName>
    </submittedName>
</protein>